<dbReference type="STRING" id="1123491.SAMN02745782_01577"/>
<dbReference type="NCBIfam" id="TIGR00661">
    <property type="entry name" value="MJ1255"/>
    <property type="match status" value="1"/>
</dbReference>
<dbReference type="AlphaFoldDB" id="A0A1T4P6B3"/>
<dbReference type="Proteomes" id="UP000190834">
    <property type="component" value="Unassembled WGS sequence"/>
</dbReference>
<reference evidence="2" key="1">
    <citation type="submission" date="2017-02" db="EMBL/GenBank/DDBJ databases">
        <authorList>
            <person name="Varghese N."/>
            <person name="Submissions S."/>
        </authorList>
    </citation>
    <scope>NUCLEOTIDE SEQUENCE [LARGE SCALE GENOMIC DNA]</scope>
    <source>
        <strain evidence="2">DSM 19608</strain>
    </source>
</reference>
<protein>
    <recommendedName>
        <fullName evidence="3">Glycosyltransferase</fullName>
    </recommendedName>
</protein>
<sequence>MRILYGVQGTGNGHITRARAMSQAFSQRNIPVDFLFSGREKTDYFSMECFGDFHVRRGLSFVTERGEVHYLKTVMQTNLWAFFQEVRGLDLTGYDLVINDFEPVSAWAARHQGVPCISLSHQNAFRYSVPLKGATWLDKTILQYFAPADYHLALHWYHFNQSILPPIVQTQSSSVGNERFILVYLPFEEIRQVCDLLTRFSHHQFVFYHPQVVKEQMVENIELKPLCHRSFQHHLHRCSGVIANGGFELPSEALSLGKKLLLKPLFGQFEQQSNVATLELLGLASSMDFLDASAISRWLNEYYAERVNYPDVASAVADWVIKGEWNDHSELCNLLWQQVDFPSYAVIN</sequence>
<gene>
    <name evidence="1" type="ORF">SAMN02745782_01577</name>
</gene>
<organism evidence="1 2">
    <name type="scientific">Vibrio cincinnatiensis DSM 19608</name>
    <dbReference type="NCBI Taxonomy" id="1123491"/>
    <lineage>
        <taxon>Bacteria</taxon>
        <taxon>Pseudomonadati</taxon>
        <taxon>Pseudomonadota</taxon>
        <taxon>Gammaproteobacteria</taxon>
        <taxon>Vibrionales</taxon>
        <taxon>Vibrionaceae</taxon>
        <taxon>Vibrio</taxon>
    </lineage>
</organism>
<dbReference type="RefSeq" id="WP_078925971.1">
    <property type="nucleotide sequence ID" value="NZ_FUXB01000007.1"/>
</dbReference>
<dbReference type="InterPro" id="IPR005262">
    <property type="entry name" value="MJ1255-like"/>
</dbReference>
<dbReference type="Pfam" id="PF13528">
    <property type="entry name" value="Glyco_trans_1_3"/>
    <property type="match status" value="1"/>
</dbReference>
<keyword evidence="2" id="KW-1185">Reference proteome</keyword>
<dbReference type="OrthoDB" id="9793805at2"/>
<evidence type="ECO:0000313" key="2">
    <source>
        <dbReference type="Proteomes" id="UP000190834"/>
    </source>
</evidence>
<accession>A0A1T4P6B3</accession>
<dbReference type="GeneID" id="70582705"/>
<evidence type="ECO:0000313" key="1">
    <source>
        <dbReference type="EMBL" id="SJZ87073.1"/>
    </source>
</evidence>
<dbReference type="SUPFAM" id="SSF53756">
    <property type="entry name" value="UDP-Glycosyltransferase/glycogen phosphorylase"/>
    <property type="match status" value="1"/>
</dbReference>
<name>A0A1T4P6B3_VIBCI</name>
<proteinExistence type="predicted"/>
<dbReference type="EMBL" id="FUXB01000007">
    <property type="protein sequence ID" value="SJZ87073.1"/>
    <property type="molecule type" value="Genomic_DNA"/>
</dbReference>
<evidence type="ECO:0008006" key="3">
    <source>
        <dbReference type="Google" id="ProtNLM"/>
    </source>
</evidence>